<reference evidence="6 7" key="1">
    <citation type="submission" date="2012-11" db="EMBL/GenBank/DDBJ databases">
        <title>The complete genome sequence of Corynebacterium maris Coryn-1 (=DSM 45190).</title>
        <authorList>
            <person name="Schaffert L."/>
            <person name="Albersmeier A."/>
            <person name="Kalinowski J."/>
            <person name="Ruckert C."/>
        </authorList>
    </citation>
    <scope>NUCLEOTIDE SEQUENCE [LARGE SCALE GENOMIC DNA]</scope>
    <source>
        <strain evidence="7">Coryn-1</strain>
    </source>
</reference>
<dbReference type="PATRIC" id="fig|1224163.3.peg.384"/>
<dbReference type="InterPro" id="IPR010982">
    <property type="entry name" value="Lambda_DNA-bd_dom_sf"/>
</dbReference>
<dbReference type="Pfam" id="PF13377">
    <property type="entry name" value="Peripla_BP_3"/>
    <property type="match status" value="1"/>
</dbReference>
<dbReference type="PANTHER" id="PTHR30146">
    <property type="entry name" value="LACI-RELATED TRANSCRIPTIONAL REPRESSOR"/>
    <property type="match status" value="1"/>
</dbReference>
<name>S5SS51_9CORY</name>
<dbReference type="PROSITE" id="PS50932">
    <property type="entry name" value="HTH_LACI_2"/>
    <property type="match status" value="1"/>
</dbReference>
<dbReference type="EMBL" id="CP003924">
    <property type="protein sequence ID" value="AGS33862.1"/>
    <property type="molecule type" value="Genomic_DNA"/>
</dbReference>
<dbReference type="Gene3D" id="1.10.260.40">
    <property type="entry name" value="lambda repressor-like DNA-binding domains"/>
    <property type="match status" value="1"/>
</dbReference>
<dbReference type="AlphaFoldDB" id="S5SS51"/>
<dbReference type="OrthoDB" id="59108at2"/>
<dbReference type="KEGG" id="cmd:B841_01895"/>
<evidence type="ECO:0000259" key="5">
    <source>
        <dbReference type="PROSITE" id="PS50932"/>
    </source>
</evidence>
<gene>
    <name evidence="6" type="ORF">B841_01895</name>
</gene>
<proteinExistence type="predicted"/>
<evidence type="ECO:0000313" key="7">
    <source>
        <dbReference type="Proteomes" id="UP000015388"/>
    </source>
</evidence>
<organism evidence="6 7">
    <name type="scientific">Corynebacterium maris DSM 45190</name>
    <dbReference type="NCBI Taxonomy" id="1224163"/>
    <lineage>
        <taxon>Bacteria</taxon>
        <taxon>Bacillati</taxon>
        <taxon>Actinomycetota</taxon>
        <taxon>Actinomycetes</taxon>
        <taxon>Mycobacteriales</taxon>
        <taxon>Corynebacteriaceae</taxon>
        <taxon>Corynebacterium</taxon>
    </lineage>
</organism>
<evidence type="ECO:0000256" key="4">
    <source>
        <dbReference type="ARBA" id="ARBA00023163"/>
    </source>
</evidence>
<dbReference type="RefSeq" id="WP_020933797.1">
    <property type="nucleotide sequence ID" value="NC_021915.1"/>
</dbReference>
<evidence type="ECO:0000313" key="6">
    <source>
        <dbReference type="EMBL" id="AGS33862.1"/>
    </source>
</evidence>
<dbReference type="eggNOG" id="COG1609">
    <property type="taxonomic scope" value="Bacteria"/>
</dbReference>
<evidence type="ECO:0000256" key="2">
    <source>
        <dbReference type="ARBA" id="ARBA00023015"/>
    </source>
</evidence>
<dbReference type="InterPro" id="IPR028082">
    <property type="entry name" value="Peripla_BP_I"/>
</dbReference>
<keyword evidence="7" id="KW-1185">Reference proteome</keyword>
<evidence type="ECO:0000256" key="3">
    <source>
        <dbReference type="ARBA" id="ARBA00023125"/>
    </source>
</evidence>
<dbReference type="Proteomes" id="UP000015388">
    <property type="component" value="Chromosome"/>
</dbReference>
<evidence type="ECO:0000256" key="1">
    <source>
        <dbReference type="ARBA" id="ARBA00022491"/>
    </source>
</evidence>
<dbReference type="InterPro" id="IPR046335">
    <property type="entry name" value="LacI/GalR-like_sensor"/>
</dbReference>
<keyword evidence="4" id="KW-0804">Transcription</keyword>
<dbReference type="InterPro" id="IPR000843">
    <property type="entry name" value="HTH_LacI"/>
</dbReference>
<accession>S5SS51</accession>
<protein>
    <submittedName>
        <fullName evidence="6">LacI family transcriptional regulator</fullName>
    </submittedName>
</protein>
<dbReference type="SUPFAM" id="SSF53822">
    <property type="entry name" value="Periplasmic binding protein-like I"/>
    <property type="match status" value="1"/>
</dbReference>
<dbReference type="CDD" id="cd01392">
    <property type="entry name" value="HTH_LacI"/>
    <property type="match status" value="1"/>
</dbReference>
<dbReference type="GO" id="GO:0000976">
    <property type="term" value="F:transcription cis-regulatory region binding"/>
    <property type="evidence" value="ECO:0007669"/>
    <property type="project" value="TreeGrafter"/>
</dbReference>
<dbReference type="STRING" id="1224163.B841_01895"/>
<keyword evidence="3" id="KW-0238">DNA-binding</keyword>
<sequence length="337" mass="35724">MDIEPARRPTLKDVAEAAGVAVSTASRALADNPAVAARTRARIHDIAAGMGYRPNEQARALRRARTNTIGVIVPSLVNHYFATLVTGIQEGAAAAGLTTVIANTREDADSLAASLQVLADQRVDGVICVPHEDCADQILALHDAGLPIVLIDREIPSGQVPTVVSDPERGMHDAVRLLAETRALPIGYLSGPTTTSTGRQRLETFRTACTAAGLPEQPVYLGGYEQERGRAGAADLLDRGVTALFAGDSMMTIGVIEECHRRGLLIGEDVAVIGFDRHPVFELQPRPITVIDQDVDAMAALALQTLLAGIDGQPTTSTRMHTPTTLITRQSTPGALR</sequence>
<dbReference type="HOGENOM" id="CLU_037628_6_0_11"/>
<dbReference type="Gene3D" id="3.40.50.2300">
    <property type="match status" value="2"/>
</dbReference>
<dbReference type="SUPFAM" id="SSF47413">
    <property type="entry name" value="lambda repressor-like DNA-binding domains"/>
    <property type="match status" value="1"/>
</dbReference>
<dbReference type="GO" id="GO:0003700">
    <property type="term" value="F:DNA-binding transcription factor activity"/>
    <property type="evidence" value="ECO:0007669"/>
    <property type="project" value="TreeGrafter"/>
</dbReference>
<dbReference type="SMART" id="SM00354">
    <property type="entry name" value="HTH_LACI"/>
    <property type="match status" value="1"/>
</dbReference>
<keyword evidence="2" id="KW-0805">Transcription regulation</keyword>
<dbReference type="PANTHER" id="PTHR30146:SF148">
    <property type="entry name" value="HTH-TYPE TRANSCRIPTIONAL REPRESSOR PURR-RELATED"/>
    <property type="match status" value="1"/>
</dbReference>
<feature type="domain" description="HTH lacI-type" evidence="5">
    <location>
        <begin position="9"/>
        <end position="63"/>
    </location>
</feature>
<dbReference type="Pfam" id="PF00356">
    <property type="entry name" value="LacI"/>
    <property type="match status" value="1"/>
</dbReference>
<keyword evidence="1" id="KW-0678">Repressor</keyword>